<evidence type="ECO:0000313" key="2">
    <source>
        <dbReference type="Proteomes" id="UP000185911"/>
    </source>
</evidence>
<reference evidence="1 2" key="1">
    <citation type="submission" date="2017-01" db="EMBL/GenBank/DDBJ databases">
        <title>Genome sequence of Rhodoferax antarcticus ANT.BR, a psychrophilic purple nonsulfur bacterium from an Antarctic microbial mat.</title>
        <authorList>
            <person name="Baker J."/>
            <person name="Riester C."/>
            <person name="Skinner B."/>
            <person name="Newell A."/>
            <person name="Swingley W."/>
            <person name="Madigan M."/>
            <person name="Jung D."/>
            <person name="Asao M."/>
            <person name="Chen M."/>
            <person name="Loughlin P."/>
            <person name="Pan H."/>
            <person name="Lin S."/>
            <person name="Li N."/>
            <person name="Shaw J."/>
            <person name="Prado M."/>
            <person name="Sherman C."/>
            <person name="Li X."/>
            <person name="Tang J."/>
            <person name="Blankenship R."/>
            <person name="Zhao T."/>
            <person name="Touchman J."/>
            <person name="Sattley M."/>
        </authorList>
    </citation>
    <scope>NUCLEOTIDE SEQUENCE [LARGE SCALE GENOMIC DNA]</scope>
    <source>
        <strain evidence="1 2">ANT.BR</strain>
    </source>
</reference>
<dbReference type="EMBL" id="MSYM01000007">
    <property type="protein sequence ID" value="OLP07786.1"/>
    <property type="molecule type" value="Genomic_DNA"/>
</dbReference>
<sequence>MIFNFLKNTHDIYITLGHVENMFIMSPCLTKLTRTDVT</sequence>
<dbReference type="Proteomes" id="UP000185911">
    <property type="component" value="Unassembled WGS sequence"/>
</dbReference>
<dbReference type="AlphaFoldDB" id="A0A1Q8YID8"/>
<protein>
    <submittedName>
        <fullName evidence="1">Uncharacterized protein</fullName>
    </submittedName>
</protein>
<gene>
    <name evidence="1" type="ORF">BLL52_0882</name>
</gene>
<proteinExistence type="predicted"/>
<evidence type="ECO:0000313" key="1">
    <source>
        <dbReference type="EMBL" id="OLP07786.1"/>
    </source>
</evidence>
<name>A0A1Q8YID8_9BURK</name>
<accession>A0A1Q8YID8</accession>
<organism evidence="1 2">
    <name type="scientific">Rhodoferax antarcticus ANT.BR</name>
    <dbReference type="NCBI Taxonomy" id="1111071"/>
    <lineage>
        <taxon>Bacteria</taxon>
        <taxon>Pseudomonadati</taxon>
        <taxon>Pseudomonadota</taxon>
        <taxon>Betaproteobacteria</taxon>
        <taxon>Burkholderiales</taxon>
        <taxon>Comamonadaceae</taxon>
        <taxon>Rhodoferax</taxon>
    </lineage>
</organism>
<comment type="caution">
    <text evidence="1">The sequence shown here is derived from an EMBL/GenBank/DDBJ whole genome shotgun (WGS) entry which is preliminary data.</text>
</comment>
<keyword evidence="2" id="KW-1185">Reference proteome</keyword>